<protein>
    <submittedName>
        <fullName evidence="2">Uncharacterized protein</fullName>
    </submittedName>
</protein>
<reference evidence="2" key="1">
    <citation type="submission" date="2018-02" db="EMBL/GenBank/DDBJ databases">
        <title>Rhizophora mucronata_Transcriptome.</title>
        <authorList>
            <person name="Meera S.P."/>
            <person name="Sreeshan A."/>
            <person name="Augustine A."/>
        </authorList>
    </citation>
    <scope>NUCLEOTIDE SEQUENCE</scope>
    <source>
        <tissue evidence="2">Leaf</tissue>
    </source>
</reference>
<keyword evidence="1" id="KW-1133">Transmembrane helix</keyword>
<keyword evidence="1" id="KW-0812">Transmembrane</keyword>
<accession>A0A2P2J699</accession>
<sequence length="45" mass="5522">MDFVSKLPEIDKRYNFIFVMLTYFSNFILCFKTSNVNVVDLFFKW</sequence>
<dbReference type="AlphaFoldDB" id="A0A2P2J699"/>
<proteinExistence type="predicted"/>
<feature type="transmembrane region" description="Helical" evidence="1">
    <location>
        <begin position="14"/>
        <end position="31"/>
    </location>
</feature>
<dbReference type="EMBL" id="GGEC01008517">
    <property type="protein sequence ID" value="MBW89000.1"/>
    <property type="molecule type" value="Transcribed_RNA"/>
</dbReference>
<keyword evidence="1" id="KW-0472">Membrane</keyword>
<organism evidence="2">
    <name type="scientific">Rhizophora mucronata</name>
    <name type="common">Asiatic mangrove</name>
    <dbReference type="NCBI Taxonomy" id="61149"/>
    <lineage>
        <taxon>Eukaryota</taxon>
        <taxon>Viridiplantae</taxon>
        <taxon>Streptophyta</taxon>
        <taxon>Embryophyta</taxon>
        <taxon>Tracheophyta</taxon>
        <taxon>Spermatophyta</taxon>
        <taxon>Magnoliopsida</taxon>
        <taxon>eudicotyledons</taxon>
        <taxon>Gunneridae</taxon>
        <taxon>Pentapetalae</taxon>
        <taxon>rosids</taxon>
        <taxon>fabids</taxon>
        <taxon>Malpighiales</taxon>
        <taxon>Rhizophoraceae</taxon>
        <taxon>Rhizophora</taxon>
    </lineage>
</organism>
<name>A0A2P2J699_RHIMU</name>
<evidence type="ECO:0000256" key="1">
    <source>
        <dbReference type="SAM" id="Phobius"/>
    </source>
</evidence>
<evidence type="ECO:0000313" key="2">
    <source>
        <dbReference type="EMBL" id="MBW89000.1"/>
    </source>
</evidence>